<evidence type="ECO:0000256" key="1">
    <source>
        <dbReference type="ARBA" id="ARBA00004123"/>
    </source>
</evidence>
<evidence type="ECO:0000256" key="4">
    <source>
        <dbReference type="ARBA" id="ARBA00023163"/>
    </source>
</evidence>
<evidence type="ECO:0000256" key="3">
    <source>
        <dbReference type="ARBA" id="ARBA00023015"/>
    </source>
</evidence>
<dbReference type="AlphaFoldDB" id="A0A9P6T9M4"/>
<dbReference type="GO" id="GO:0005654">
    <property type="term" value="C:nucleoplasm"/>
    <property type="evidence" value="ECO:0007669"/>
    <property type="project" value="UniProtKB-ARBA"/>
</dbReference>
<organism evidence="8 9">
    <name type="scientific">Cronartium quercuum f. sp. fusiforme G11</name>
    <dbReference type="NCBI Taxonomy" id="708437"/>
    <lineage>
        <taxon>Eukaryota</taxon>
        <taxon>Fungi</taxon>
        <taxon>Dikarya</taxon>
        <taxon>Basidiomycota</taxon>
        <taxon>Pucciniomycotina</taxon>
        <taxon>Pucciniomycetes</taxon>
        <taxon>Pucciniales</taxon>
        <taxon>Coleosporiaceae</taxon>
        <taxon>Cronartium</taxon>
    </lineage>
</organism>
<comment type="caution">
    <text evidence="8">The sequence shown here is derived from an EMBL/GenBank/DDBJ whole genome shotgun (WGS) entry which is preliminary data.</text>
</comment>
<protein>
    <submittedName>
        <fullName evidence="8">Uncharacterized protein</fullName>
    </submittedName>
</protein>
<dbReference type="Proteomes" id="UP000886653">
    <property type="component" value="Unassembled WGS sequence"/>
</dbReference>
<dbReference type="PANTHER" id="PTHR21964">
    <property type="entry name" value="BREAST CANCER METASTASIS-SUPPRESSOR 1"/>
    <property type="match status" value="1"/>
</dbReference>
<keyword evidence="6" id="KW-0175">Coiled coil</keyword>
<keyword evidence="3" id="KW-0805">Transcription regulation</keyword>
<feature type="coiled-coil region" evidence="6">
    <location>
        <begin position="121"/>
        <end position="170"/>
    </location>
</feature>
<feature type="compositionally biased region" description="Low complexity" evidence="7">
    <location>
        <begin position="1"/>
        <end position="14"/>
    </location>
</feature>
<evidence type="ECO:0000256" key="7">
    <source>
        <dbReference type="SAM" id="MobiDB-lite"/>
    </source>
</evidence>
<dbReference type="Pfam" id="PF08598">
    <property type="entry name" value="Sds3"/>
    <property type="match status" value="1"/>
</dbReference>
<evidence type="ECO:0000313" key="8">
    <source>
        <dbReference type="EMBL" id="KAG0142688.1"/>
    </source>
</evidence>
<evidence type="ECO:0000256" key="5">
    <source>
        <dbReference type="ARBA" id="ARBA00023242"/>
    </source>
</evidence>
<reference evidence="8" key="1">
    <citation type="submission" date="2013-11" db="EMBL/GenBank/DDBJ databases">
        <title>Genome sequence of the fusiform rust pathogen reveals effectors for host alternation and coevolution with pine.</title>
        <authorList>
            <consortium name="DOE Joint Genome Institute"/>
            <person name="Smith K."/>
            <person name="Pendleton A."/>
            <person name="Kubisiak T."/>
            <person name="Anderson C."/>
            <person name="Salamov A."/>
            <person name="Aerts A."/>
            <person name="Riley R."/>
            <person name="Clum A."/>
            <person name="Lindquist E."/>
            <person name="Ence D."/>
            <person name="Campbell M."/>
            <person name="Kronenberg Z."/>
            <person name="Feau N."/>
            <person name="Dhillon B."/>
            <person name="Hamelin R."/>
            <person name="Burleigh J."/>
            <person name="Smith J."/>
            <person name="Yandell M."/>
            <person name="Nelson C."/>
            <person name="Grigoriev I."/>
            <person name="Davis J."/>
        </authorList>
    </citation>
    <scope>NUCLEOTIDE SEQUENCE</scope>
    <source>
        <strain evidence="8">G11</strain>
    </source>
</reference>
<feature type="region of interest" description="Disordered" evidence="7">
    <location>
        <begin position="311"/>
        <end position="354"/>
    </location>
</feature>
<feature type="compositionally biased region" description="Basic residues" evidence="7">
    <location>
        <begin position="173"/>
        <end position="184"/>
    </location>
</feature>
<comment type="subcellular location">
    <subcellularLocation>
        <location evidence="1">Nucleus</location>
    </subcellularLocation>
</comment>
<keyword evidence="5" id="KW-0539">Nucleus</keyword>
<keyword evidence="9" id="KW-1185">Reference proteome</keyword>
<dbReference type="SMART" id="SM01401">
    <property type="entry name" value="Sds3"/>
    <property type="match status" value="1"/>
</dbReference>
<gene>
    <name evidence="8" type="ORF">CROQUDRAFT_81906</name>
</gene>
<keyword evidence="2" id="KW-0678">Repressor</keyword>
<sequence length="354" mass="39504">MGTTSLKVSSKSVSHPTRAWDGDGATDAPLIHQNILSETKKDKRRREQVARIERIRDDNLRRREEIYTNAWKELNETQYALMSNPPTEINYLLQLHRESLKRENELLAVRVYHDHLISSARASFEAEVRSIEEEFATAKTQAKDKLMESLEERRKKLKEEKELVDFNEEAVGHTHRAHSTRGLRNRASNRSIFSRASPAPPNGNGSHDHLPPSVINHAPSPNEADRISFTATTVVSPFLTADDPLSMAALNVNPHLRQSPIFQQLLNLGHQQAKRGGGGRRALTGLPGPVSLTSITPGAWNNFHKSQLGISSVKPDDADADMEEMRKSMGLGTKKRRGPSAQAGGSTRKKNKDD</sequence>
<evidence type="ECO:0000256" key="6">
    <source>
        <dbReference type="SAM" id="Coils"/>
    </source>
</evidence>
<dbReference type="GO" id="GO:0010468">
    <property type="term" value="P:regulation of gene expression"/>
    <property type="evidence" value="ECO:0007669"/>
    <property type="project" value="UniProtKB-ARBA"/>
</dbReference>
<evidence type="ECO:0000256" key="2">
    <source>
        <dbReference type="ARBA" id="ARBA00022491"/>
    </source>
</evidence>
<feature type="region of interest" description="Disordered" evidence="7">
    <location>
        <begin position="1"/>
        <end position="26"/>
    </location>
</feature>
<evidence type="ECO:0000313" key="9">
    <source>
        <dbReference type="Proteomes" id="UP000886653"/>
    </source>
</evidence>
<dbReference type="EMBL" id="MU167341">
    <property type="protein sequence ID" value="KAG0142688.1"/>
    <property type="molecule type" value="Genomic_DNA"/>
</dbReference>
<name>A0A9P6T9M4_9BASI</name>
<dbReference type="InterPro" id="IPR013907">
    <property type="entry name" value="Sds3"/>
</dbReference>
<keyword evidence="4" id="KW-0804">Transcription</keyword>
<dbReference type="OrthoDB" id="70376at2759"/>
<feature type="region of interest" description="Disordered" evidence="7">
    <location>
        <begin position="171"/>
        <end position="220"/>
    </location>
</feature>
<accession>A0A9P6T9M4</accession>
<proteinExistence type="predicted"/>